<evidence type="ECO:0000259" key="14">
    <source>
        <dbReference type="PROSITE" id="PS51915"/>
    </source>
</evidence>
<evidence type="ECO:0000256" key="10">
    <source>
        <dbReference type="PROSITE-ProRule" id="PRU00042"/>
    </source>
</evidence>
<feature type="domain" description="C2H2-type" evidence="13">
    <location>
        <begin position="378"/>
        <end position="406"/>
    </location>
</feature>
<keyword evidence="7" id="KW-0238">DNA-binding</keyword>
<feature type="binding site" evidence="11">
    <location>
        <position position="51"/>
    </location>
    <ligand>
        <name>Zn(2+)</name>
        <dbReference type="ChEBI" id="CHEBI:29105"/>
    </ligand>
</feature>
<dbReference type="SUPFAM" id="SSF57716">
    <property type="entry name" value="Glucocorticoid receptor-like (DNA-binding domain)"/>
    <property type="match status" value="1"/>
</dbReference>
<feature type="domain" description="C2H2-type" evidence="13">
    <location>
        <begin position="435"/>
        <end position="462"/>
    </location>
</feature>
<dbReference type="SUPFAM" id="SSF57667">
    <property type="entry name" value="beta-beta-alpha zinc fingers"/>
    <property type="match status" value="6"/>
</dbReference>
<feature type="binding site" evidence="11">
    <location>
        <position position="94"/>
    </location>
    <ligand>
        <name>Zn(2+)</name>
        <dbReference type="ChEBI" id="CHEBI:29105"/>
    </ligand>
</feature>
<dbReference type="OrthoDB" id="427030at2759"/>
<evidence type="ECO:0000256" key="3">
    <source>
        <dbReference type="ARBA" id="ARBA00022737"/>
    </source>
</evidence>
<dbReference type="FunFam" id="3.30.160.60:FF:001485">
    <property type="entry name" value="Krueppel-related zinc finger protein"/>
    <property type="match status" value="1"/>
</dbReference>
<dbReference type="GO" id="GO:0000978">
    <property type="term" value="F:RNA polymerase II cis-regulatory region sequence-specific DNA binding"/>
    <property type="evidence" value="ECO:0007669"/>
    <property type="project" value="TreeGrafter"/>
</dbReference>
<feature type="binding site" evidence="11">
    <location>
        <position position="97"/>
    </location>
    <ligand>
        <name>Zn(2+)</name>
        <dbReference type="ChEBI" id="CHEBI:29105"/>
    </ligand>
</feature>
<feature type="domain" description="C2H2-type" evidence="13">
    <location>
        <begin position="603"/>
        <end position="631"/>
    </location>
</feature>
<keyword evidence="3" id="KW-0677">Repeat</keyword>
<dbReference type="PROSITE" id="PS51915">
    <property type="entry name" value="ZAD"/>
    <property type="match status" value="1"/>
</dbReference>
<evidence type="ECO:0000256" key="5">
    <source>
        <dbReference type="ARBA" id="ARBA00022833"/>
    </source>
</evidence>
<dbReference type="AlphaFoldDB" id="A0A2W1BVH5"/>
<dbReference type="InterPro" id="IPR050752">
    <property type="entry name" value="C2H2-ZF_domain"/>
</dbReference>
<keyword evidence="5 11" id="KW-0862">Zinc</keyword>
<dbReference type="PROSITE" id="PS00028">
    <property type="entry name" value="ZINC_FINGER_C2H2_1"/>
    <property type="match status" value="8"/>
</dbReference>
<dbReference type="InterPro" id="IPR013087">
    <property type="entry name" value="Znf_C2H2_type"/>
</dbReference>
<evidence type="ECO:0000256" key="2">
    <source>
        <dbReference type="ARBA" id="ARBA00022723"/>
    </source>
</evidence>
<evidence type="ECO:0000256" key="6">
    <source>
        <dbReference type="ARBA" id="ARBA00023015"/>
    </source>
</evidence>
<feature type="region of interest" description="Disordered" evidence="12">
    <location>
        <begin position="728"/>
        <end position="762"/>
    </location>
</feature>
<feature type="domain" description="C2H2-type" evidence="13">
    <location>
        <begin position="407"/>
        <end position="434"/>
    </location>
</feature>
<keyword evidence="9" id="KW-0539">Nucleus</keyword>
<evidence type="ECO:0000256" key="4">
    <source>
        <dbReference type="ARBA" id="ARBA00022771"/>
    </source>
</evidence>
<dbReference type="Proteomes" id="UP000249218">
    <property type="component" value="Unassembled WGS sequence"/>
</dbReference>
<dbReference type="GO" id="GO:0008270">
    <property type="term" value="F:zinc ion binding"/>
    <property type="evidence" value="ECO:0007669"/>
    <property type="project" value="UniProtKB-UniRule"/>
</dbReference>
<dbReference type="Pfam" id="PF00096">
    <property type="entry name" value="zf-C2H2"/>
    <property type="match status" value="3"/>
</dbReference>
<dbReference type="PANTHER" id="PTHR24384">
    <property type="entry name" value="FINGER PUTATIVE TRANSCRIPTION FACTOR FAMILY-RELATED"/>
    <property type="match status" value="1"/>
</dbReference>
<dbReference type="SMART" id="SM00868">
    <property type="entry name" value="zf-AD"/>
    <property type="match status" value="1"/>
</dbReference>
<evidence type="ECO:0000256" key="9">
    <source>
        <dbReference type="ARBA" id="ARBA00023242"/>
    </source>
</evidence>
<feature type="domain" description="C2H2-type" evidence="13">
    <location>
        <begin position="632"/>
        <end position="659"/>
    </location>
</feature>
<dbReference type="Gene3D" id="3.30.160.60">
    <property type="entry name" value="Classic Zinc Finger"/>
    <property type="match status" value="10"/>
</dbReference>
<evidence type="ECO:0000256" key="1">
    <source>
        <dbReference type="ARBA" id="ARBA00004123"/>
    </source>
</evidence>
<feature type="compositionally biased region" description="Polar residues" evidence="12">
    <location>
        <begin position="740"/>
        <end position="762"/>
    </location>
</feature>
<comment type="subcellular location">
    <subcellularLocation>
        <location evidence="1">Nucleus</location>
    </subcellularLocation>
</comment>
<feature type="domain" description="C2H2-type" evidence="13">
    <location>
        <begin position="712"/>
        <end position="739"/>
    </location>
</feature>
<accession>A0A2W1BVH5</accession>
<gene>
    <name evidence="15" type="primary">HaOG204107</name>
    <name evidence="15" type="ORF">B5X24_HaOG204107</name>
</gene>
<evidence type="ECO:0000313" key="15">
    <source>
        <dbReference type="EMBL" id="PZC76790.1"/>
    </source>
</evidence>
<dbReference type="FunFam" id="3.30.160.60:FF:000100">
    <property type="entry name" value="Zinc finger 45-like"/>
    <property type="match status" value="1"/>
</dbReference>
<dbReference type="GO" id="GO:0005634">
    <property type="term" value="C:nucleus"/>
    <property type="evidence" value="ECO:0007669"/>
    <property type="project" value="UniProtKB-SubCell"/>
</dbReference>
<name>A0A2W1BVH5_HELAM</name>
<dbReference type="GO" id="GO:0048598">
    <property type="term" value="P:embryonic morphogenesis"/>
    <property type="evidence" value="ECO:0007669"/>
    <property type="project" value="UniProtKB-ARBA"/>
</dbReference>
<feature type="binding site" evidence="11">
    <location>
        <position position="48"/>
    </location>
    <ligand>
        <name>Zn(2+)</name>
        <dbReference type="ChEBI" id="CHEBI:29105"/>
    </ligand>
</feature>
<dbReference type="InterPro" id="IPR036236">
    <property type="entry name" value="Znf_C2H2_sf"/>
</dbReference>
<dbReference type="EMBL" id="KZ149945">
    <property type="protein sequence ID" value="PZC76790.1"/>
    <property type="molecule type" value="Genomic_DNA"/>
</dbReference>
<dbReference type="GO" id="GO:0000981">
    <property type="term" value="F:DNA-binding transcription factor activity, RNA polymerase II-specific"/>
    <property type="evidence" value="ECO:0007669"/>
    <property type="project" value="TreeGrafter"/>
</dbReference>
<dbReference type="Gene3D" id="3.40.1800.20">
    <property type="match status" value="1"/>
</dbReference>
<keyword evidence="2 11" id="KW-0479">Metal-binding</keyword>
<protein>
    <submittedName>
        <fullName evidence="15">Uncharacterized protein</fullName>
    </submittedName>
</protein>
<sequence length="762" mass="85482">MNKQPEQVFIVNAAPTQPSSSPPKLLGVEVSDTSQVNLENVEDFSHVCRICATITEFVIPIFSGEGLQNNLADKIHKHLPIKVCATDTLPVVVCYQCASTLLAWHELVQCCVQADVALRARLDAIQQKSTAQVITDTPSTEDDALSKLFYKNVKNALIEFGIDVEQGEPDVEFVCQKCSQKPALSTARSLARHVRHEHSTDVQADNVHAFITNYVTFEQVLADDSDRETHSDTQDKSPVQLAQLICPFCGSVLSSATRLVHHLNRHVPVCLAAGADCCGHSYTRPRALAQHLQDAHVRGGQVGALPCCSCGYSAADNDQLKQHYQTAHGDHNTKQKKVESPNNQKYIPAVCPECNKTFSNKYNMFAHLRSHSAPGARHACPRCPRSYSRRGALAQHVRVAHEGRLPHVCATCGDAFPSRAQRDVHARLHSGSAPYACTRCGKAFRAKNTLARHMEMHLGIRRYKSSCDSRQEPLRPRRLSDLSDDAPLASLASKPKHLYDHFYRALENFRNHFVNDHHDEKYSESSSSSSSEAGDTSVDRFDDLSACNMRRDRLDEATRRELSGVQTRVGDKTYYTCATCGKQLSSAHTYVFHRRIHTGERPCVCHVCGKQFRAPNGLQRHLTETHERLRRYACSLCAKTFANSQNLKQHLRIHTGEKPFVCPHCGKRFTQSGSLHVHLKTHSELFPFCGARFKRRDELRAHVSVHTGEAPHVCRCGRAFRLRAQLNRHARTQHKDDTNNTEPTQHNNTESEQTLQQQIEHI</sequence>
<keyword evidence="16" id="KW-1185">Reference proteome</keyword>
<keyword evidence="4 10" id="KW-0863">Zinc-finger</keyword>
<dbReference type="Pfam" id="PF13465">
    <property type="entry name" value="zf-H2C2_2"/>
    <property type="match status" value="1"/>
</dbReference>
<feature type="region of interest" description="Disordered" evidence="12">
    <location>
        <begin position="519"/>
        <end position="539"/>
    </location>
</feature>
<dbReference type="PROSITE" id="PS50157">
    <property type="entry name" value="ZINC_FINGER_C2H2_2"/>
    <property type="match status" value="10"/>
</dbReference>
<feature type="domain" description="C2H2-type" evidence="13">
    <location>
        <begin position="575"/>
        <end position="602"/>
    </location>
</feature>
<evidence type="ECO:0000256" key="11">
    <source>
        <dbReference type="PROSITE-ProRule" id="PRU01263"/>
    </source>
</evidence>
<feature type="domain" description="C2H2-type" evidence="13">
    <location>
        <begin position="349"/>
        <end position="376"/>
    </location>
</feature>
<keyword evidence="8" id="KW-0804">Transcription</keyword>
<evidence type="ECO:0000256" key="7">
    <source>
        <dbReference type="ARBA" id="ARBA00023125"/>
    </source>
</evidence>
<dbReference type="FunFam" id="3.30.160.60:FF:000624">
    <property type="entry name" value="zinc finger protein 697"/>
    <property type="match status" value="1"/>
</dbReference>
<organism evidence="15 16">
    <name type="scientific">Helicoverpa armigera</name>
    <name type="common">Cotton bollworm</name>
    <name type="synonym">Heliothis armigera</name>
    <dbReference type="NCBI Taxonomy" id="29058"/>
    <lineage>
        <taxon>Eukaryota</taxon>
        <taxon>Metazoa</taxon>
        <taxon>Ecdysozoa</taxon>
        <taxon>Arthropoda</taxon>
        <taxon>Hexapoda</taxon>
        <taxon>Insecta</taxon>
        <taxon>Pterygota</taxon>
        <taxon>Neoptera</taxon>
        <taxon>Endopterygota</taxon>
        <taxon>Lepidoptera</taxon>
        <taxon>Glossata</taxon>
        <taxon>Ditrysia</taxon>
        <taxon>Noctuoidea</taxon>
        <taxon>Noctuidae</taxon>
        <taxon>Heliothinae</taxon>
        <taxon>Helicoverpa</taxon>
    </lineage>
</organism>
<evidence type="ECO:0000256" key="12">
    <source>
        <dbReference type="SAM" id="MobiDB-lite"/>
    </source>
</evidence>
<dbReference type="Pfam" id="PF07776">
    <property type="entry name" value="zf-AD"/>
    <property type="match status" value="1"/>
</dbReference>
<evidence type="ECO:0000256" key="8">
    <source>
        <dbReference type="ARBA" id="ARBA00023163"/>
    </source>
</evidence>
<dbReference type="InterPro" id="IPR012934">
    <property type="entry name" value="Znf_AD"/>
</dbReference>
<keyword evidence="6" id="KW-0805">Transcription regulation</keyword>
<proteinExistence type="predicted"/>
<feature type="domain" description="C2H2-type" evidence="13">
    <location>
        <begin position="660"/>
        <end position="687"/>
    </location>
</feature>
<evidence type="ECO:0000259" key="13">
    <source>
        <dbReference type="PROSITE" id="PS50157"/>
    </source>
</evidence>
<dbReference type="SMART" id="SM00355">
    <property type="entry name" value="ZnF_C2H2"/>
    <property type="match status" value="14"/>
</dbReference>
<feature type="domain" description="C2H2-type" evidence="13">
    <location>
        <begin position="689"/>
        <end position="711"/>
    </location>
</feature>
<reference evidence="15 16" key="1">
    <citation type="journal article" date="2017" name="BMC Biol.">
        <title>Genomic innovations, transcriptional plasticity and gene loss underlying the evolution and divergence of two highly polyphagous and invasive Helicoverpa pest species.</title>
        <authorList>
            <person name="Pearce S.L."/>
            <person name="Clarke D.F."/>
            <person name="East P.D."/>
            <person name="Elfekih S."/>
            <person name="Gordon K.H."/>
            <person name="Jermiin L.S."/>
            <person name="McGaughran A."/>
            <person name="Oakeshott J.G."/>
            <person name="Papanikolaou A."/>
            <person name="Perera O.P."/>
            <person name="Rane R.V."/>
            <person name="Richards S."/>
            <person name="Tay W.T."/>
            <person name="Walsh T.K."/>
            <person name="Anderson A."/>
            <person name="Anderson C.J."/>
            <person name="Asgari S."/>
            <person name="Board P.G."/>
            <person name="Bretschneider A."/>
            <person name="Campbell P.M."/>
            <person name="Chertemps T."/>
            <person name="Christeller J.T."/>
            <person name="Coppin C.W."/>
            <person name="Downes S.J."/>
            <person name="Duan G."/>
            <person name="Farnsworth C.A."/>
            <person name="Good R.T."/>
            <person name="Han L.B."/>
            <person name="Han Y.C."/>
            <person name="Hatje K."/>
            <person name="Horne I."/>
            <person name="Huang Y.P."/>
            <person name="Hughes D.S."/>
            <person name="Jacquin-Joly E."/>
            <person name="James W."/>
            <person name="Jhangiani S."/>
            <person name="Kollmar M."/>
            <person name="Kuwar S.S."/>
            <person name="Li S."/>
            <person name="Liu N.Y."/>
            <person name="Maibeche M.T."/>
            <person name="Miller J.R."/>
            <person name="Montagne N."/>
            <person name="Perry T."/>
            <person name="Qu J."/>
            <person name="Song S.V."/>
            <person name="Sutton G.G."/>
            <person name="Vogel H."/>
            <person name="Walenz B.P."/>
            <person name="Xu W."/>
            <person name="Zhang H.J."/>
            <person name="Zou Z."/>
            <person name="Batterham P."/>
            <person name="Edwards O.R."/>
            <person name="Feyereisen R."/>
            <person name="Gibbs R.A."/>
            <person name="Heckel D.G."/>
            <person name="McGrath A."/>
            <person name="Robin C."/>
            <person name="Scherer S.E."/>
            <person name="Worley K.C."/>
            <person name="Wu Y.D."/>
        </authorList>
    </citation>
    <scope>NUCLEOTIDE SEQUENCE [LARGE SCALE GENOMIC DNA]</scope>
    <source>
        <strain evidence="15">Harm_GR_Male_#8</strain>
        <tissue evidence="15">Whole organism</tissue>
    </source>
</reference>
<feature type="domain" description="ZAD" evidence="14">
    <location>
        <begin position="46"/>
        <end position="121"/>
    </location>
</feature>
<evidence type="ECO:0000313" key="16">
    <source>
        <dbReference type="Proteomes" id="UP000249218"/>
    </source>
</evidence>
<dbReference type="PANTHER" id="PTHR24384:SF189">
    <property type="entry name" value="C2H2-TYPE DOMAIN-CONTAINING PROTEIN-RELATED"/>
    <property type="match status" value="1"/>
</dbReference>